<dbReference type="EMBL" id="UYSL01006568">
    <property type="protein sequence ID" value="VDL67530.1"/>
    <property type="molecule type" value="Genomic_DNA"/>
</dbReference>
<dbReference type="WBParaSite" id="NBR_0000394101-mRNA-1">
    <property type="protein sequence ID" value="NBR_0000394101-mRNA-1"/>
    <property type="gene ID" value="NBR_0000394101"/>
</dbReference>
<name>A0A0N4XN39_NIPBR</name>
<evidence type="ECO:0000313" key="1">
    <source>
        <dbReference type="EMBL" id="VDL67530.1"/>
    </source>
</evidence>
<accession>A0A0N4XN39</accession>
<gene>
    <name evidence="1" type="ORF">NBR_LOCUS3941</name>
</gene>
<reference evidence="1 2" key="2">
    <citation type="submission" date="2018-11" db="EMBL/GenBank/DDBJ databases">
        <authorList>
            <consortium name="Pathogen Informatics"/>
        </authorList>
    </citation>
    <scope>NUCLEOTIDE SEQUENCE [LARGE SCALE GENOMIC DNA]</scope>
</reference>
<organism evidence="3">
    <name type="scientific">Nippostrongylus brasiliensis</name>
    <name type="common">Rat hookworm</name>
    <dbReference type="NCBI Taxonomy" id="27835"/>
    <lineage>
        <taxon>Eukaryota</taxon>
        <taxon>Metazoa</taxon>
        <taxon>Ecdysozoa</taxon>
        <taxon>Nematoda</taxon>
        <taxon>Chromadorea</taxon>
        <taxon>Rhabditida</taxon>
        <taxon>Rhabditina</taxon>
        <taxon>Rhabditomorpha</taxon>
        <taxon>Strongyloidea</taxon>
        <taxon>Heligmosomidae</taxon>
        <taxon>Nippostrongylus</taxon>
    </lineage>
</organism>
<keyword evidence="2" id="KW-1185">Reference proteome</keyword>
<reference evidence="3" key="1">
    <citation type="submission" date="2017-02" db="UniProtKB">
        <authorList>
            <consortium name="WormBaseParasite"/>
        </authorList>
    </citation>
    <scope>IDENTIFICATION</scope>
</reference>
<dbReference type="Proteomes" id="UP000271162">
    <property type="component" value="Unassembled WGS sequence"/>
</dbReference>
<evidence type="ECO:0000313" key="3">
    <source>
        <dbReference type="WBParaSite" id="NBR_0000394101-mRNA-1"/>
    </source>
</evidence>
<protein>
    <submittedName>
        <fullName evidence="3">Reverse transcriptase domain-containing protein</fullName>
    </submittedName>
</protein>
<sequence length="132" mass="15319">MNEEYIRIDPTTISIPEHDQIVEPLPCSDYKMSKRGGVKSTSDYNVVLGEFKELLRNIKRQRKERPKLEPVLKMPKTAALIRRRAPPLALAMLILLSTRLEKIAYQISVRIVIVMVMMEKTLMSPIGVMWRR</sequence>
<proteinExistence type="predicted"/>
<evidence type="ECO:0000313" key="2">
    <source>
        <dbReference type="Proteomes" id="UP000271162"/>
    </source>
</evidence>
<dbReference type="AlphaFoldDB" id="A0A0N4XN39"/>